<dbReference type="InterPro" id="IPR020846">
    <property type="entry name" value="MFS_dom"/>
</dbReference>
<feature type="transmembrane region" description="Helical" evidence="10">
    <location>
        <begin position="465"/>
        <end position="492"/>
    </location>
</feature>
<feature type="domain" description="Major facilitator superfamily (MFS) profile" evidence="11">
    <location>
        <begin position="131"/>
        <end position="560"/>
    </location>
</feature>
<gene>
    <name evidence="12" type="ORF">LTR77_000707</name>
</gene>
<dbReference type="Pfam" id="PF07690">
    <property type="entry name" value="MFS_1"/>
    <property type="match status" value="1"/>
</dbReference>
<dbReference type="SUPFAM" id="SSF103473">
    <property type="entry name" value="MFS general substrate transporter"/>
    <property type="match status" value="1"/>
</dbReference>
<feature type="transmembrane region" description="Helical" evidence="10">
    <location>
        <begin position="166"/>
        <end position="185"/>
    </location>
</feature>
<keyword evidence="4 10" id="KW-0472">Membrane</keyword>
<feature type="transmembrane region" description="Helical" evidence="10">
    <location>
        <begin position="286"/>
        <end position="306"/>
    </location>
</feature>
<organism evidence="12 13">
    <name type="scientific">Saxophila tyrrhenica</name>
    <dbReference type="NCBI Taxonomy" id="1690608"/>
    <lineage>
        <taxon>Eukaryota</taxon>
        <taxon>Fungi</taxon>
        <taxon>Dikarya</taxon>
        <taxon>Ascomycota</taxon>
        <taxon>Pezizomycotina</taxon>
        <taxon>Dothideomycetes</taxon>
        <taxon>Dothideomycetidae</taxon>
        <taxon>Mycosphaerellales</taxon>
        <taxon>Extremaceae</taxon>
        <taxon>Saxophila</taxon>
    </lineage>
</organism>
<feature type="compositionally biased region" description="Basic and acidic residues" evidence="9">
    <location>
        <begin position="98"/>
        <end position="110"/>
    </location>
</feature>
<evidence type="ECO:0000259" key="11">
    <source>
        <dbReference type="PROSITE" id="PS50850"/>
    </source>
</evidence>
<sequence length="571" mass="62279">MSSQAHPPDLEKGQSSSSNDYEDAEKAHNGHEGTSQDASDTSSVFSEQQMEGPPSIRSRNSTLSRTPSRRIERVNTTASTALSKIRSRNPRGPFTHPLTHEKTKPDHIVDFDGPDDPYRPMNWPFRKKAITTVVYGLTTMGATLASSIFSPAQQQIAEHFGVGEEVAVLGTALFLFGLGLGPLLWGPLSELYGRKPAVLIPAFIGGVFAFGVGAGKDIQTVIICRFMQGVFSSAPVTNTGGVLGDIWSAEQRAAAIVGYAIAVVGGPTLGPLIGSAIVTSSLRWRWTQYVSGIFIMVILALGVIVLDESYPPALLVRKAQRLRHESGNWALHAKHEEWDVGIQEMINKYGVRPFKVLTSPIGFCVALYASFTYGILYATLGAYPVEFEEVRGWSPVVGSLAFLGTLIGVFFGSAVNLLNQRFYIKKLRANNGNPVPEARLPPMMFGSICFTGGLFIFAWTSDPSIHWIGPMIGVVVSGTGFFTIFQAALNYLIDTFQRYAASAIAANTFLRSAFAGAFPLFITQMLHALGVDWGISVFAFFSCLLIPIPYLFYVFGYRIRARGKWSRESTL</sequence>
<dbReference type="Gene3D" id="1.20.1250.20">
    <property type="entry name" value="MFS general substrate transporter like domains"/>
    <property type="match status" value="1"/>
</dbReference>
<evidence type="ECO:0000256" key="8">
    <source>
        <dbReference type="ARBA" id="ARBA00077167"/>
    </source>
</evidence>
<feature type="transmembrane region" description="Helical" evidence="10">
    <location>
        <begin position="533"/>
        <end position="557"/>
    </location>
</feature>
<evidence type="ECO:0000256" key="4">
    <source>
        <dbReference type="ARBA" id="ARBA00023136"/>
    </source>
</evidence>
<feature type="region of interest" description="Disordered" evidence="9">
    <location>
        <begin position="1"/>
        <end position="113"/>
    </location>
</feature>
<dbReference type="EMBL" id="JAVRRT010000001">
    <property type="protein sequence ID" value="KAK5175568.1"/>
    <property type="molecule type" value="Genomic_DNA"/>
</dbReference>
<feature type="transmembrane region" description="Helical" evidence="10">
    <location>
        <begin position="197"/>
        <end position="215"/>
    </location>
</feature>
<name>A0AAV9PTC5_9PEZI</name>
<dbReference type="InterPro" id="IPR011701">
    <property type="entry name" value="MFS"/>
</dbReference>
<feature type="compositionally biased region" description="Polar residues" evidence="9">
    <location>
        <begin position="57"/>
        <end position="66"/>
    </location>
</feature>
<evidence type="ECO:0000256" key="10">
    <source>
        <dbReference type="SAM" id="Phobius"/>
    </source>
</evidence>
<evidence type="ECO:0000256" key="3">
    <source>
        <dbReference type="ARBA" id="ARBA00022989"/>
    </source>
</evidence>
<comment type="similarity">
    <text evidence="5">Belongs to the major facilitator superfamily. CAR1 family.</text>
</comment>
<dbReference type="AlphaFoldDB" id="A0AAV9PTC5"/>
<evidence type="ECO:0000256" key="1">
    <source>
        <dbReference type="ARBA" id="ARBA00004141"/>
    </source>
</evidence>
<dbReference type="GeneID" id="89922057"/>
<dbReference type="GO" id="GO:0022857">
    <property type="term" value="F:transmembrane transporter activity"/>
    <property type="evidence" value="ECO:0007669"/>
    <property type="project" value="InterPro"/>
</dbReference>
<reference evidence="12 13" key="1">
    <citation type="submission" date="2023-08" db="EMBL/GenBank/DDBJ databases">
        <title>Black Yeasts Isolated from many extreme environments.</title>
        <authorList>
            <person name="Coleine C."/>
            <person name="Stajich J.E."/>
            <person name="Selbmann L."/>
        </authorList>
    </citation>
    <scope>NUCLEOTIDE SEQUENCE [LARGE SCALE GENOMIC DNA]</scope>
    <source>
        <strain evidence="12 13">CCFEE 5935</strain>
    </source>
</reference>
<evidence type="ECO:0000256" key="9">
    <source>
        <dbReference type="SAM" id="MobiDB-lite"/>
    </source>
</evidence>
<dbReference type="PANTHER" id="PTHR23502:SF59">
    <property type="entry name" value="MULTIDRUG TRANSPORTER, PUTATIVE (AFU_ORTHOLOGUE AFUA_1G10370)-RELATED"/>
    <property type="match status" value="1"/>
</dbReference>
<dbReference type="PANTHER" id="PTHR23502">
    <property type="entry name" value="MAJOR FACILITATOR SUPERFAMILY"/>
    <property type="match status" value="1"/>
</dbReference>
<dbReference type="RefSeq" id="XP_064664206.1">
    <property type="nucleotide sequence ID" value="XM_064797972.1"/>
</dbReference>
<feature type="transmembrane region" description="Helical" evidence="10">
    <location>
        <begin position="356"/>
        <end position="376"/>
    </location>
</feature>
<proteinExistence type="inferred from homology"/>
<comment type="subcellular location">
    <subcellularLocation>
        <location evidence="1">Membrane</location>
        <topology evidence="1">Multi-pass membrane protein</topology>
    </subcellularLocation>
</comment>
<comment type="caution">
    <text evidence="12">The sequence shown here is derived from an EMBL/GenBank/DDBJ whole genome shotgun (WGS) entry which is preliminary data.</text>
</comment>
<evidence type="ECO:0000256" key="6">
    <source>
        <dbReference type="ARBA" id="ARBA00053977"/>
    </source>
</evidence>
<evidence type="ECO:0000313" key="13">
    <source>
        <dbReference type="Proteomes" id="UP001337655"/>
    </source>
</evidence>
<accession>A0AAV9PTC5</accession>
<feature type="transmembrane region" description="Helical" evidence="10">
    <location>
        <begin position="499"/>
        <end position="521"/>
    </location>
</feature>
<feature type="transmembrane region" description="Helical" evidence="10">
    <location>
        <begin position="440"/>
        <end position="459"/>
    </location>
</feature>
<evidence type="ECO:0000313" key="12">
    <source>
        <dbReference type="EMBL" id="KAK5175568.1"/>
    </source>
</evidence>
<evidence type="ECO:0000256" key="2">
    <source>
        <dbReference type="ARBA" id="ARBA00022692"/>
    </source>
</evidence>
<feature type="transmembrane region" description="Helical" evidence="10">
    <location>
        <begin position="396"/>
        <end position="419"/>
    </location>
</feature>
<keyword evidence="2 10" id="KW-0812">Transmembrane</keyword>
<comment type="function">
    <text evidence="6">MFS transporter; part of the gene cluster that mediates the biosynthesis of cercosporin, a light-activated, non-host-selective toxin. The perylenequinone chromophore of cercosporin absorbs light energy to attain an electronically-activated triplet state and produces active oxygen species such as the hydroxyl radical, superoxide, hydrogen peroxide or singlet oxygen upon reaction with oxygen molecules. These reactive oxygen species cause damage to various cellular components including lipids, proteins and nucleic acids. Responsible for secretion and accumulation of cercosporin, but does not play any roles in self-protection against the toxicity of cercosporin.</text>
</comment>
<dbReference type="FunFam" id="1.20.1250.20:FF:000011">
    <property type="entry name" value="MFS multidrug transporter, putative"/>
    <property type="match status" value="1"/>
</dbReference>
<dbReference type="CDD" id="cd17323">
    <property type="entry name" value="MFS_Tpo1_MDR_like"/>
    <property type="match status" value="1"/>
</dbReference>
<feature type="transmembrane region" description="Helical" evidence="10">
    <location>
        <begin position="253"/>
        <end position="274"/>
    </location>
</feature>
<dbReference type="GO" id="GO:0005886">
    <property type="term" value="C:plasma membrane"/>
    <property type="evidence" value="ECO:0007669"/>
    <property type="project" value="TreeGrafter"/>
</dbReference>
<dbReference type="Proteomes" id="UP001337655">
    <property type="component" value="Unassembled WGS sequence"/>
</dbReference>
<evidence type="ECO:0000256" key="7">
    <source>
        <dbReference type="ARBA" id="ARBA00069139"/>
    </source>
</evidence>
<evidence type="ECO:0000256" key="5">
    <source>
        <dbReference type="ARBA" id="ARBA00038347"/>
    </source>
</evidence>
<keyword evidence="3 10" id="KW-1133">Transmembrane helix</keyword>
<feature type="compositionally biased region" description="Polar residues" evidence="9">
    <location>
        <begin position="32"/>
        <end position="49"/>
    </location>
</feature>
<protein>
    <recommendedName>
        <fullName evidence="7">Cercosporin MFS transporter CTB4</fullName>
    </recommendedName>
    <alternativeName>
        <fullName evidence="8">Cercosporin toxin biosynthesis cluster protein 4</fullName>
    </alternativeName>
</protein>
<keyword evidence="13" id="KW-1185">Reference proteome</keyword>
<dbReference type="PROSITE" id="PS50850">
    <property type="entry name" value="MFS"/>
    <property type="match status" value="1"/>
</dbReference>
<dbReference type="InterPro" id="IPR036259">
    <property type="entry name" value="MFS_trans_sf"/>
</dbReference>